<dbReference type="InterPro" id="IPR029058">
    <property type="entry name" value="AB_hydrolase_fold"/>
</dbReference>
<dbReference type="PANTHER" id="PTHR31591:SF1">
    <property type="entry name" value="UPF0613 PROTEIN PB24D3.06C"/>
    <property type="match status" value="1"/>
</dbReference>
<accession>A0A0G4F154</accession>
<protein>
    <recommendedName>
        <fullName evidence="3">DUF1749 domain-containing protein</fullName>
    </recommendedName>
</protein>
<dbReference type="Gene3D" id="3.40.50.1820">
    <property type="entry name" value="alpha/beta hydrolase"/>
    <property type="match status" value="1"/>
</dbReference>
<dbReference type="Proteomes" id="UP000041254">
    <property type="component" value="Unassembled WGS sequence"/>
</dbReference>
<reference evidence="1 2" key="1">
    <citation type="submission" date="2014-11" db="EMBL/GenBank/DDBJ databases">
        <authorList>
            <person name="Zhu J."/>
            <person name="Qi W."/>
            <person name="Song R."/>
        </authorList>
    </citation>
    <scope>NUCLEOTIDE SEQUENCE [LARGE SCALE GENOMIC DNA]</scope>
</reference>
<dbReference type="PANTHER" id="PTHR31591">
    <property type="entry name" value="UPF0613 PROTEIN PB24D3.06C"/>
    <property type="match status" value="1"/>
</dbReference>
<dbReference type="VEuPathDB" id="CryptoDB:Vbra_2196"/>
<dbReference type="SUPFAM" id="SSF53474">
    <property type="entry name" value="alpha/beta-Hydrolases"/>
    <property type="match status" value="1"/>
</dbReference>
<dbReference type="AlphaFoldDB" id="A0A0G4F154"/>
<dbReference type="OMA" id="PPWVNKE"/>
<keyword evidence="2" id="KW-1185">Reference proteome</keyword>
<name>A0A0G4F154_VITBC</name>
<dbReference type="EMBL" id="CDMY01000361">
    <property type="protein sequence ID" value="CEM05612.1"/>
    <property type="molecule type" value="Genomic_DNA"/>
</dbReference>
<organism evidence="1 2">
    <name type="scientific">Vitrella brassicaformis (strain CCMP3155)</name>
    <dbReference type="NCBI Taxonomy" id="1169540"/>
    <lineage>
        <taxon>Eukaryota</taxon>
        <taxon>Sar</taxon>
        <taxon>Alveolata</taxon>
        <taxon>Colpodellida</taxon>
        <taxon>Vitrellaceae</taxon>
        <taxon>Vitrella</taxon>
    </lineage>
</organism>
<evidence type="ECO:0008006" key="3">
    <source>
        <dbReference type="Google" id="ProtNLM"/>
    </source>
</evidence>
<proteinExistence type="predicted"/>
<dbReference type="InParanoid" id="A0A0G4F154"/>
<dbReference type="Pfam" id="PF08538">
    <property type="entry name" value="DUF1749"/>
    <property type="match status" value="1"/>
</dbReference>
<evidence type="ECO:0000313" key="2">
    <source>
        <dbReference type="Proteomes" id="UP000041254"/>
    </source>
</evidence>
<sequence>MAKEGSEAQEQEGLMFHFDVDEGRHLLGFITPSRQIKTSKASCCIVVGGLTDGFLSLRYVPSLAERLNAMGWSVCQVNLSSSWNQFGTSSVMQDAKELWLLVDHLRKQRGFHRIGIIGHSTGCQDIMHMMKQYDEQGCPPHRSLDFAVFQGGISDRQAMVGTHGFDGLLAEANAALAEGQPDKVLSEKLFGIVSISAYRFHSMASKLGDEDFFSTDLTQEELAPRLKPLTVPSLFVYSEDDEYVKDMDALKAFLNDTFMPTASSFSDCAKLVFLDGDHGLEKQEYRQAFVEQVAAFINEVSDKS</sequence>
<dbReference type="PhylomeDB" id="A0A0G4F154"/>
<evidence type="ECO:0000313" key="1">
    <source>
        <dbReference type="EMBL" id="CEM05612.1"/>
    </source>
</evidence>
<dbReference type="InterPro" id="IPR013744">
    <property type="entry name" value="SidJ"/>
</dbReference>
<dbReference type="OrthoDB" id="10034502at2759"/>
<gene>
    <name evidence="1" type="ORF">Vbra_2196</name>
</gene>